<keyword evidence="1" id="KW-1133">Transmembrane helix</keyword>
<dbReference type="Pfam" id="PF02308">
    <property type="entry name" value="MgtC"/>
    <property type="match status" value="1"/>
</dbReference>
<evidence type="ECO:0000313" key="5">
    <source>
        <dbReference type="Proteomes" id="UP000263993"/>
    </source>
</evidence>
<reference evidence="5" key="1">
    <citation type="submission" date="2018-08" db="EMBL/GenBank/DDBJ databases">
        <authorList>
            <person name="Kim S.-J."/>
            <person name="Jung G.-Y."/>
        </authorList>
    </citation>
    <scope>NUCLEOTIDE SEQUENCE [LARGE SCALE GENOMIC DNA]</scope>
    <source>
        <strain evidence="5">GY_H</strain>
    </source>
</reference>
<feature type="transmembrane region" description="Helical" evidence="1">
    <location>
        <begin position="314"/>
        <end position="335"/>
    </location>
</feature>
<feature type="transmembrane region" description="Helical" evidence="1">
    <location>
        <begin position="342"/>
        <end position="366"/>
    </location>
</feature>
<dbReference type="PANTHER" id="PTHR39084:SF1">
    <property type="entry name" value="DUF4010 DOMAIN-CONTAINING PROTEIN"/>
    <property type="match status" value="1"/>
</dbReference>
<feature type="transmembrane region" description="Helical" evidence="1">
    <location>
        <begin position="38"/>
        <end position="57"/>
    </location>
</feature>
<keyword evidence="1" id="KW-0472">Membrane</keyword>
<keyword evidence="5" id="KW-1185">Reference proteome</keyword>
<sequence length="433" mass="43409">MTIDDLLLRLTIALGIGMLVGLERGWKTRTMAPGSRAAGIRTFTLCGLLGGVIATLAQLAGPGFGAGLVIGLGFAVYAAVFTVLQRDADRAAGSFSATTILAGLLTFALGALAVAGDSRVAAAAAVAMTGVLAIRTEVHGWIERITWPELRSALVLLAMTFIILPVMPDMAIGVAPGVNPREVWLIAIVLAGVSFLGYAAVKVFGAERGVLVSALAGGLVSSTAVTLANARRSTAGEGSVGLLAAGVAIATALSFLRVAAIVAALQPGLLVLVAPALVPAALVAAGFAIITVYWRGADGGEGVATDTFNNPFSFWPVVGFAVLLGVAMVVGRVVAEAFGAGGTLIGAVVLGLGDVDAVTAATSRLVPVPLGWLAASQTILVAVVANTASKLVLAAVMGRARFAAEVAAMTVLCWLVGAAGLWLAVSAGFAVPH</sequence>
<evidence type="ECO:0000256" key="1">
    <source>
        <dbReference type="SAM" id="Phobius"/>
    </source>
</evidence>
<feature type="transmembrane region" description="Helical" evidence="1">
    <location>
        <begin position="269"/>
        <end position="294"/>
    </location>
</feature>
<proteinExistence type="predicted"/>
<feature type="domain" description="DUF4010" evidence="3">
    <location>
        <begin position="188"/>
        <end position="398"/>
    </location>
</feature>
<evidence type="ECO:0000313" key="4">
    <source>
        <dbReference type="EMBL" id="RDV05466.1"/>
    </source>
</evidence>
<feature type="transmembrane region" description="Helical" evidence="1">
    <location>
        <begin position="120"/>
        <end position="142"/>
    </location>
</feature>
<feature type="transmembrane region" description="Helical" evidence="1">
    <location>
        <begin position="63"/>
        <end position="84"/>
    </location>
</feature>
<name>A0A371BCY9_9BRAD</name>
<dbReference type="PANTHER" id="PTHR39084">
    <property type="entry name" value="MEMBRANE PROTEIN-RELATED"/>
    <property type="match status" value="1"/>
</dbReference>
<feature type="transmembrane region" description="Helical" evidence="1">
    <location>
        <begin position="240"/>
        <end position="262"/>
    </location>
</feature>
<organism evidence="4 5">
    <name type="scientific">Undibacter mobilis</name>
    <dbReference type="NCBI Taxonomy" id="2292256"/>
    <lineage>
        <taxon>Bacteria</taxon>
        <taxon>Pseudomonadati</taxon>
        <taxon>Pseudomonadota</taxon>
        <taxon>Alphaproteobacteria</taxon>
        <taxon>Hyphomicrobiales</taxon>
        <taxon>Nitrobacteraceae</taxon>
        <taxon>Undibacter</taxon>
    </lineage>
</organism>
<feature type="transmembrane region" description="Helical" evidence="1">
    <location>
        <begin position="210"/>
        <end position="228"/>
    </location>
</feature>
<dbReference type="RefSeq" id="WP_115517489.1">
    <property type="nucleotide sequence ID" value="NZ_QRGO01000001.1"/>
</dbReference>
<dbReference type="EMBL" id="QRGO01000001">
    <property type="protein sequence ID" value="RDV05466.1"/>
    <property type="molecule type" value="Genomic_DNA"/>
</dbReference>
<feature type="domain" description="MgtC/SapB/SrpB/YhiD N-terminal" evidence="2">
    <location>
        <begin position="10"/>
        <end position="140"/>
    </location>
</feature>
<dbReference type="Proteomes" id="UP000263993">
    <property type="component" value="Unassembled WGS sequence"/>
</dbReference>
<evidence type="ECO:0000259" key="2">
    <source>
        <dbReference type="Pfam" id="PF02308"/>
    </source>
</evidence>
<feature type="transmembrane region" description="Helical" evidence="1">
    <location>
        <begin position="91"/>
        <end position="114"/>
    </location>
</feature>
<dbReference type="AlphaFoldDB" id="A0A371BCY9"/>
<dbReference type="InterPro" id="IPR049177">
    <property type="entry name" value="MgtC_SapB_SrpB_YhiD_N"/>
</dbReference>
<accession>A0A371BCY9</accession>
<feature type="transmembrane region" description="Helical" evidence="1">
    <location>
        <begin position="406"/>
        <end position="431"/>
    </location>
</feature>
<feature type="transmembrane region" description="Helical" evidence="1">
    <location>
        <begin position="183"/>
        <end position="201"/>
    </location>
</feature>
<evidence type="ECO:0000259" key="3">
    <source>
        <dbReference type="Pfam" id="PF13194"/>
    </source>
</evidence>
<gene>
    <name evidence="4" type="ORF">DXH78_13310</name>
</gene>
<keyword evidence="1" id="KW-0812">Transmembrane</keyword>
<feature type="transmembrane region" description="Helical" evidence="1">
    <location>
        <begin position="372"/>
        <end position="394"/>
    </location>
</feature>
<protein>
    <submittedName>
        <fullName evidence="4">DUF4010 domain-containing protein</fullName>
    </submittedName>
</protein>
<dbReference type="Pfam" id="PF13194">
    <property type="entry name" value="DUF4010"/>
    <property type="match status" value="1"/>
</dbReference>
<dbReference type="InterPro" id="IPR025105">
    <property type="entry name" value="DUF4010"/>
</dbReference>
<dbReference type="OrthoDB" id="9813718at2"/>
<comment type="caution">
    <text evidence="4">The sequence shown here is derived from an EMBL/GenBank/DDBJ whole genome shotgun (WGS) entry which is preliminary data.</text>
</comment>
<feature type="transmembrane region" description="Helical" evidence="1">
    <location>
        <begin position="154"/>
        <end position="177"/>
    </location>
</feature>